<dbReference type="Pfam" id="PF00512">
    <property type="entry name" value="HisKA"/>
    <property type="match status" value="1"/>
</dbReference>
<evidence type="ECO:0000313" key="15">
    <source>
        <dbReference type="EMBL" id="AKF28757.1"/>
    </source>
</evidence>
<dbReference type="Gene3D" id="3.30.565.10">
    <property type="entry name" value="Histidine kinase-like ATPase, C-terminal domain"/>
    <property type="match status" value="1"/>
</dbReference>
<dbReference type="SMART" id="SM00387">
    <property type="entry name" value="HATPase_c"/>
    <property type="match status" value="1"/>
</dbReference>
<evidence type="ECO:0000256" key="3">
    <source>
        <dbReference type="ARBA" id="ARBA00012438"/>
    </source>
</evidence>
<dbReference type="PROSITE" id="PS50885">
    <property type="entry name" value="HAMP"/>
    <property type="match status" value="1"/>
</dbReference>
<dbReference type="PATRIC" id="fig|92706.3.peg.3171"/>
<keyword evidence="4" id="KW-0597">Phosphoprotein</keyword>
<dbReference type="SUPFAM" id="SSF47384">
    <property type="entry name" value="Homodimeric domain of signal transducing histidine kinase"/>
    <property type="match status" value="1"/>
</dbReference>
<dbReference type="InterPro" id="IPR004358">
    <property type="entry name" value="Sig_transdc_His_kin-like_C"/>
</dbReference>
<proteinExistence type="predicted"/>
<evidence type="ECO:0000256" key="12">
    <source>
        <dbReference type="SAM" id="Phobius"/>
    </source>
</evidence>
<dbReference type="InterPro" id="IPR005467">
    <property type="entry name" value="His_kinase_dom"/>
</dbReference>
<dbReference type="GO" id="GO:0005886">
    <property type="term" value="C:plasma membrane"/>
    <property type="evidence" value="ECO:0007669"/>
    <property type="project" value="UniProtKB-SubCell"/>
</dbReference>
<evidence type="ECO:0000256" key="1">
    <source>
        <dbReference type="ARBA" id="ARBA00000085"/>
    </source>
</evidence>
<dbReference type="EMBL" id="CP011309">
    <property type="protein sequence ID" value="AKF28757.1"/>
    <property type="molecule type" value="Genomic_DNA"/>
</dbReference>
<dbReference type="CDD" id="cd00075">
    <property type="entry name" value="HATPase"/>
    <property type="match status" value="1"/>
</dbReference>
<dbReference type="InterPro" id="IPR050428">
    <property type="entry name" value="TCS_sensor_his_kinase"/>
</dbReference>
<dbReference type="SMART" id="SM00304">
    <property type="entry name" value="HAMP"/>
    <property type="match status" value="1"/>
</dbReference>
<sequence>MNHGPGLTFRFLAAQVLVVVISLLVAAAVATMVGPTLFHDHMLMTGREDPSLELFHAEQAYRDANLITLAVALPTALISALLASLWLSRRLRTPLQDLTRAATSLTAGNYRIRVPAGEAGPEVTTLAHAFNTMADRLEHTEQVRRQMLSDLAHEMGTPLSVLTVYLDGLQDGVVDWNNATHTIMADQLTRLTRLMEDIDDVSRAQEHRIDLDLAEEGLGDLLHTAAAAAGEAYADKGVDLQVETITDTVRVLVDRQRFGQVMSNLLSNALRHTPAGGQVRISVHRQGASTALIHVADDGEGIPPGQLGHIFERFYRGDAARSRDNGGAGIGLTISKALIEAHGGTLTATSPGPGAGSVFTIRLPLHQENVSLMLSDPTPGDNNSDDLGSDPYQPLDNTP</sequence>
<evidence type="ECO:0000256" key="10">
    <source>
        <dbReference type="ARBA" id="ARBA00023136"/>
    </source>
</evidence>
<evidence type="ECO:0000256" key="5">
    <source>
        <dbReference type="ARBA" id="ARBA00022679"/>
    </source>
</evidence>
<feature type="region of interest" description="Disordered" evidence="11">
    <location>
        <begin position="372"/>
        <end position="399"/>
    </location>
</feature>
<dbReference type="HOGENOM" id="CLU_000445_89_3_11"/>
<keyword evidence="6 12" id="KW-0812">Transmembrane</keyword>
<dbReference type="Gene3D" id="1.10.287.130">
    <property type="match status" value="1"/>
</dbReference>
<evidence type="ECO:0000256" key="2">
    <source>
        <dbReference type="ARBA" id="ARBA00004236"/>
    </source>
</evidence>
<evidence type="ECO:0000259" key="14">
    <source>
        <dbReference type="PROSITE" id="PS50885"/>
    </source>
</evidence>
<evidence type="ECO:0000256" key="11">
    <source>
        <dbReference type="SAM" id="MobiDB-lite"/>
    </source>
</evidence>
<dbReference type="InterPro" id="IPR036097">
    <property type="entry name" value="HisK_dim/P_sf"/>
</dbReference>
<dbReference type="AlphaFoldDB" id="A0A0F6WRP2"/>
<feature type="domain" description="Histidine kinase" evidence="13">
    <location>
        <begin position="150"/>
        <end position="367"/>
    </location>
</feature>
<dbReference type="EC" id="2.7.13.3" evidence="3"/>
<dbReference type="InterPro" id="IPR003661">
    <property type="entry name" value="HisK_dim/P_dom"/>
</dbReference>
<dbReference type="SMART" id="SM00388">
    <property type="entry name" value="HisKA"/>
    <property type="match status" value="1"/>
</dbReference>
<dbReference type="SUPFAM" id="SSF158472">
    <property type="entry name" value="HAMP domain-like"/>
    <property type="match status" value="1"/>
</dbReference>
<feature type="transmembrane region" description="Helical" evidence="12">
    <location>
        <begin position="66"/>
        <end position="87"/>
    </location>
</feature>
<evidence type="ECO:0000256" key="8">
    <source>
        <dbReference type="ARBA" id="ARBA00022989"/>
    </source>
</evidence>
<accession>A0A0F6WRP2</accession>
<organism evidence="15 16">
    <name type="scientific">[Brevibacterium] flavum</name>
    <dbReference type="NCBI Taxonomy" id="92706"/>
    <lineage>
        <taxon>Bacteria</taxon>
        <taxon>Bacillati</taxon>
        <taxon>Actinomycetota</taxon>
        <taxon>Actinomycetes</taxon>
        <taxon>Mycobacteriales</taxon>
        <taxon>Corynebacteriaceae</taxon>
        <taxon>Corynebacterium</taxon>
    </lineage>
</organism>
<evidence type="ECO:0000256" key="9">
    <source>
        <dbReference type="ARBA" id="ARBA00023012"/>
    </source>
</evidence>
<dbReference type="Pfam" id="PF02518">
    <property type="entry name" value="HATPase_c"/>
    <property type="match status" value="1"/>
</dbReference>
<dbReference type="PRINTS" id="PR00344">
    <property type="entry name" value="BCTRLSENSOR"/>
</dbReference>
<dbReference type="CDD" id="cd00082">
    <property type="entry name" value="HisKA"/>
    <property type="match status" value="1"/>
</dbReference>
<feature type="transmembrane region" description="Helical" evidence="12">
    <location>
        <begin position="12"/>
        <end position="34"/>
    </location>
</feature>
<comment type="catalytic activity">
    <reaction evidence="1">
        <text>ATP + protein L-histidine = ADP + protein N-phospho-L-histidine.</text>
        <dbReference type="EC" id="2.7.13.3"/>
    </reaction>
</comment>
<keyword evidence="10 12" id="KW-0472">Membrane</keyword>
<evidence type="ECO:0000256" key="6">
    <source>
        <dbReference type="ARBA" id="ARBA00022692"/>
    </source>
</evidence>
<dbReference type="FunFam" id="3.30.565.10:FF:000006">
    <property type="entry name" value="Sensor histidine kinase WalK"/>
    <property type="match status" value="1"/>
</dbReference>
<dbReference type="SUPFAM" id="SSF55874">
    <property type="entry name" value="ATPase domain of HSP90 chaperone/DNA topoisomerase II/histidine kinase"/>
    <property type="match status" value="1"/>
</dbReference>
<keyword evidence="9" id="KW-0902">Two-component regulatory system</keyword>
<dbReference type="InterPro" id="IPR003594">
    <property type="entry name" value="HATPase_dom"/>
</dbReference>
<dbReference type="InterPro" id="IPR003660">
    <property type="entry name" value="HAMP_dom"/>
</dbReference>
<keyword evidence="7 15" id="KW-0418">Kinase</keyword>
<dbReference type="Pfam" id="PF00672">
    <property type="entry name" value="HAMP"/>
    <property type="match status" value="1"/>
</dbReference>
<evidence type="ECO:0000256" key="4">
    <source>
        <dbReference type="ARBA" id="ARBA00022553"/>
    </source>
</evidence>
<dbReference type="GO" id="GO:0000155">
    <property type="term" value="F:phosphorelay sensor kinase activity"/>
    <property type="evidence" value="ECO:0007669"/>
    <property type="project" value="InterPro"/>
</dbReference>
<keyword evidence="8 12" id="KW-1133">Transmembrane helix</keyword>
<dbReference type="Proteomes" id="UP000034037">
    <property type="component" value="Chromosome"/>
</dbReference>
<keyword evidence="5" id="KW-0808">Transferase</keyword>
<dbReference type="PANTHER" id="PTHR45436:SF5">
    <property type="entry name" value="SENSOR HISTIDINE KINASE TRCS"/>
    <property type="match status" value="1"/>
</dbReference>
<evidence type="ECO:0000313" key="16">
    <source>
        <dbReference type="Proteomes" id="UP000034037"/>
    </source>
</evidence>
<dbReference type="InterPro" id="IPR036890">
    <property type="entry name" value="HATPase_C_sf"/>
</dbReference>
<reference evidence="15 16" key="1">
    <citation type="submission" date="2015-04" db="EMBL/GenBank/DDBJ databases">
        <title>Complete Genome Sequence of Brevibacterium flavum ATCC 15168.</title>
        <authorList>
            <person name="Ahn J."/>
            <person name="Park G."/>
            <person name="Jeon W."/>
            <person name="Jang Y."/>
            <person name="Jang M."/>
            <person name="Lee H."/>
            <person name="Lee H."/>
        </authorList>
    </citation>
    <scope>NUCLEOTIDE SEQUENCE [LARGE SCALE GENOMIC DNA]</scope>
    <source>
        <strain evidence="15 16">ATCC 15168</strain>
    </source>
</reference>
<dbReference type="PANTHER" id="PTHR45436">
    <property type="entry name" value="SENSOR HISTIDINE KINASE YKOH"/>
    <property type="match status" value="1"/>
</dbReference>
<dbReference type="PROSITE" id="PS50109">
    <property type="entry name" value="HIS_KIN"/>
    <property type="match status" value="1"/>
</dbReference>
<dbReference type="CDD" id="cd06225">
    <property type="entry name" value="HAMP"/>
    <property type="match status" value="1"/>
</dbReference>
<name>A0A0F6WRP2_9CORY</name>
<evidence type="ECO:0000256" key="7">
    <source>
        <dbReference type="ARBA" id="ARBA00022777"/>
    </source>
</evidence>
<evidence type="ECO:0000259" key="13">
    <source>
        <dbReference type="PROSITE" id="PS50109"/>
    </source>
</evidence>
<comment type="subcellular location">
    <subcellularLocation>
        <location evidence="2">Cell membrane</location>
    </subcellularLocation>
</comment>
<dbReference type="RefSeq" id="WP_003859493.1">
    <property type="nucleotide sequence ID" value="NZ_CP011309.1"/>
</dbReference>
<feature type="domain" description="HAMP" evidence="14">
    <location>
        <begin position="89"/>
        <end position="142"/>
    </location>
</feature>
<keyword evidence="16" id="KW-1185">Reference proteome</keyword>
<protein>
    <recommendedName>
        <fullName evidence="3">histidine kinase</fullName>
        <ecNumber evidence="3">2.7.13.3</ecNumber>
    </recommendedName>
</protein>
<dbReference type="Gene3D" id="6.10.340.10">
    <property type="match status" value="1"/>
</dbReference>
<gene>
    <name evidence="15" type="ORF">YH66_15105</name>
</gene>